<reference evidence="1" key="1">
    <citation type="submission" date="2018-05" db="EMBL/GenBank/DDBJ databases">
        <authorList>
            <person name="Lanie J.A."/>
            <person name="Ng W.-L."/>
            <person name="Kazmierczak K.M."/>
            <person name="Andrzejewski T.M."/>
            <person name="Davidsen T.M."/>
            <person name="Wayne K.J."/>
            <person name="Tettelin H."/>
            <person name="Glass J.I."/>
            <person name="Rusch D."/>
            <person name="Podicherti R."/>
            <person name="Tsui H.-C.T."/>
            <person name="Winkler M.E."/>
        </authorList>
    </citation>
    <scope>NUCLEOTIDE SEQUENCE</scope>
</reference>
<name>A0A382XBF1_9ZZZZ</name>
<organism evidence="1">
    <name type="scientific">marine metagenome</name>
    <dbReference type="NCBI Taxonomy" id="408172"/>
    <lineage>
        <taxon>unclassified sequences</taxon>
        <taxon>metagenomes</taxon>
        <taxon>ecological metagenomes</taxon>
    </lineage>
</organism>
<accession>A0A382XBF1</accession>
<sequence length="34" mass="3863">ARKGKAEIMLNSTIRVRNELLAEFTGKYVVLANR</sequence>
<feature type="non-terminal residue" evidence="1">
    <location>
        <position position="1"/>
    </location>
</feature>
<gene>
    <name evidence="1" type="ORF">METZ01_LOCUS420789</name>
</gene>
<dbReference type="EMBL" id="UINC01166145">
    <property type="protein sequence ID" value="SVD67935.1"/>
    <property type="molecule type" value="Genomic_DNA"/>
</dbReference>
<evidence type="ECO:0000313" key="1">
    <source>
        <dbReference type="EMBL" id="SVD67935.1"/>
    </source>
</evidence>
<protein>
    <submittedName>
        <fullName evidence="1">Uncharacterized protein</fullName>
    </submittedName>
</protein>
<proteinExistence type="predicted"/>
<dbReference type="AlphaFoldDB" id="A0A382XBF1"/>